<feature type="compositionally biased region" description="Low complexity" evidence="5">
    <location>
        <begin position="222"/>
        <end position="243"/>
    </location>
</feature>
<dbReference type="AlphaFoldDB" id="A0A9P7BIK2"/>
<dbReference type="Pfam" id="PF00505">
    <property type="entry name" value="HMG_box"/>
    <property type="match status" value="1"/>
</dbReference>
<feature type="region of interest" description="Disordered" evidence="5">
    <location>
        <begin position="355"/>
        <end position="396"/>
    </location>
</feature>
<feature type="compositionally biased region" description="Polar residues" evidence="5">
    <location>
        <begin position="20"/>
        <end position="30"/>
    </location>
</feature>
<dbReference type="InterPro" id="IPR036910">
    <property type="entry name" value="HMG_box_dom_sf"/>
</dbReference>
<feature type="compositionally biased region" description="Low complexity" evidence="5">
    <location>
        <begin position="31"/>
        <end position="67"/>
    </location>
</feature>
<dbReference type="PANTHER" id="PTHR10270">
    <property type="entry name" value="SOX TRANSCRIPTION FACTOR"/>
    <property type="match status" value="1"/>
</dbReference>
<feature type="region of interest" description="Disordered" evidence="5">
    <location>
        <begin position="1"/>
        <end position="67"/>
    </location>
</feature>
<proteinExistence type="predicted"/>
<feature type="DNA-binding region" description="HMG box" evidence="4">
    <location>
        <begin position="260"/>
        <end position="329"/>
    </location>
</feature>
<keyword evidence="3" id="KW-0804">Transcription</keyword>
<feature type="region of interest" description="Disordered" evidence="5">
    <location>
        <begin position="211"/>
        <end position="243"/>
    </location>
</feature>
<reference evidence="7" key="1">
    <citation type="submission" date="2020-11" db="EMBL/GenBank/DDBJ databases">
        <title>Kefir isolates.</title>
        <authorList>
            <person name="Marcisauskas S."/>
            <person name="Kim Y."/>
            <person name="Blasche S."/>
        </authorList>
    </citation>
    <scope>NUCLEOTIDE SEQUENCE</scope>
    <source>
        <strain evidence="7">Olga-1</strain>
    </source>
</reference>
<dbReference type="GO" id="GO:0001228">
    <property type="term" value="F:DNA-binding transcription activator activity, RNA polymerase II-specific"/>
    <property type="evidence" value="ECO:0007669"/>
    <property type="project" value="TreeGrafter"/>
</dbReference>
<dbReference type="SUPFAM" id="SSF47095">
    <property type="entry name" value="HMG-box"/>
    <property type="match status" value="1"/>
</dbReference>
<feature type="compositionally biased region" description="Polar residues" evidence="5">
    <location>
        <begin position="514"/>
        <end position="530"/>
    </location>
</feature>
<evidence type="ECO:0000256" key="4">
    <source>
        <dbReference type="PROSITE-ProRule" id="PRU00267"/>
    </source>
</evidence>
<dbReference type="FunFam" id="1.10.30.10:FF:000041">
    <property type="entry name" value="HMG box family protein"/>
    <property type="match status" value="1"/>
</dbReference>
<feature type="compositionally biased region" description="Low complexity" evidence="5">
    <location>
        <begin position="134"/>
        <end position="144"/>
    </location>
</feature>
<dbReference type="GO" id="GO:0000978">
    <property type="term" value="F:RNA polymerase II cis-regulatory region sequence-specific DNA binding"/>
    <property type="evidence" value="ECO:0007669"/>
    <property type="project" value="TreeGrafter"/>
</dbReference>
<gene>
    <name evidence="7" type="ORF">C6P40_002684</name>
</gene>
<organism evidence="7 8">
    <name type="scientific">Pichia californica</name>
    <dbReference type="NCBI Taxonomy" id="460514"/>
    <lineage>
        <taxon>Eukaryota</taxon>
        <taxon>Fungi</taxon>
        <taxon>Dikarya</taxon>
        <taxon>Ascomycota</taxon>
        <taxon>Saccharomycotina</taxon>
        <taxon>Pichiomycetes</taxon>
        <taxon>Pichiales</taxon>
        <taxon>Pichiaceae</taxon>
        <taxon>Pichia</taxon>
    </lineage>
</organism>
<feature type="compositionally biased region" description="Basic and acidic residues" evidence="5">
    <location>
        <begin position="357"/>
        <end position="373"/>
    </location>
</feature>
<dbReference type="GO" id="GO:0030154">
    <property type="term" value="P:cell differentiation"/>
    <property type="evidence" value="ECO:0007669"/>
    <property type="project" value="TreeGrafter"/>
</dbReference>
<feature type="compositionally biased region" description="Polar residues" evidence="5">
    <location>
        <begin position="117"/>
        <end position="133"/>
    </location>
</feature>
<dbReference type="Gene3D" id="1.10.30.10">
    <property type="entry name" value="High mobility group box domain"/>
    <property type="match status" value="1"/>
</dbReference>
<feature type="compositionally biased region" description="Polar residues" evidence="5">
    <location>
        <begin position="211"/>
        <end position="221"/>
    </location>
</feature>
<dbReference type="InterPro" id="IPR050140">
    <property type="entry name" value="SRY-related_HMG-box_TF-like"/>
</dbReference>
<accession>A0A9P7BIK2</accession>
<dbReference type="GO" id="GO:0000122">
    <property type="term" value="P:negative regulation of transcription by RNA polymerase II"/>
    <property type="evidence" value="ECO:0007669"/>
    <property type="project" value="UniProtKB-ARBA"/>
</dbReference>
<keyword evidence="4" id="KW-0539">Nucleus</keyword>
<dbReference type="PANTHER" id="PTHR10270:SF161">
    <property type="entry name" value="SEX-DETERMINING REGION Y PROTEIN"/>
    <property type="match status" value="1"/>
</dbReference>
<name>A0A9P7BIK2_9ASCO</name>
<feature type="domain" description="HMG box" evidence="6">
    <location>
        <begin position="260"/>
        <end position="329"/>
    </location>
</feature>
<evidence type="ECO:0000313" key="7">
    <source>
        <dbReference type="EMBL" id="KAG0691293.1"/>
    </source>
</evidence>
<dbReference type="CDD" id="cd01389">
    <property type="entry name" value="HMG-box_ROX1-like"/>
    <property type="match status" value="1"/>
</dbReference>
<evidence type="ECO:0000256" key="3">
    <source>
        <dbReference type="ARBA" id="ARBA00023163"/>
    </source>
</evidence>
<feature type="compositionally biased region" description="Low complexity" evidence="5">
    <location>
        <begin position="461"/>
        <end position="513"/>
    </location>
</feature>
<evidence type="ECO:0000256" key="5">
    <source>
        <dbReference type="SAM" id="MobiDB-lite"/>
    </source>
</evidence>
<feature type="compositionally biased region" description="Low complexity" evidence="5">
    <location>
        <begin position="375"/>
        <end position="396"/>
    </location>
</feature>
<dbReference type="EMBL" id="PUHW01000003">
    <property type="protein sequence ID" value="KAG0691293.1"/>
    <property type="molecule type" value="Genomic_DNA"/>
</dbReference>
<dbReference type="Proteomes" id="UP000697127">
    <property type="component" value="Unassembled WGS sequence"/>
</dbReference>
<comment type="caution">
    <text evidence="7">The sequence shown here is derived from an EMBL/GenBank/DDBJ whole genome shotgun (WGS) entry which is preliminary data.</text>
</comment>
<keyword evidence="8" id="KW-1185">Reference proteome</keyword>
<feature type="compositionally biased region" description="Polar residues" evidence="5">
    <location>
        <begin position="559"/>
        <end position="573"/>
    </location>
</feature>
<evidence type="ECO:0000259" key="6">
    <source>
        <dbReference type="PROSITE" id="PS50118"/>
    </source>
</evidence>
<dbReference type="PROSITE" id="PS50118">
    <property type="entry name" value="HMG_BOX_2"/>
    <property type="match status" value="1"/>
</dbReference>
<evidence type="ECO:0000256" key="2">
    <source>
        <dbReference type="ARBA" id="ARBA00023125"/>
    </source>
</evidence>
<dbReference type="GO" id="GO:0005634">
    <property type="term" value="C:nucleus"/>
    <property type="evidence" value="ECO:0007669"/>
    <property type="project" value="UniProtKB-UniRule"/>
</dbReference>
<dbReference type="SMART" id="SM00398">
    <property type="entry name" value="HMG"/>
    <property type="match status" value="1"/>
</dbReference>
<protein>
    <recommendedName>
        <fullName evidence="6">HMG box domain-containing protein</fullName>
    </recommendedName>
</protein>
<dbReference type="InterPro" id="IPR009071">
    <property type="entry name" value="HMG_box_dom"/>
</dbReference>
<evidence type="ECO:0000313" key="8">
    <source>
        <dbReference type="Proteomes" id="UP000697127"/>
    </source>
</evidence>
<evidence type="ECO:0000256" key="1">
    <source>
        <dbReference type="ARBA" id="ARBA00023015"/>
    </source>
</evidence>
<dbReference type="OrthoDB" id="6247875at2759"/>
<feature type="region of interest" description="Disordered" evidence="5">
    <location>
        <begin position="117"/>
        <end position="147"/>
    </location>
</feature>
<sequence>MNIEQDAKTSLPPLSKLISPRQSHSNLNNMQQEQQQQQQQQAQQAQQQQQQHQQAQQRLLHHQLQQQQFQQPNSLYYQASNSSSNIEPSILRSINDYSTNNNSNLNNYPTSAQINQLRNTNSGTNSPTQFSIPNNNNNNNNTNNSFQLENLDSSDFIKSRQSPLIPTYYQNLQQSKLMSSHHYDYRTPQQLQQIQHQQAIRNQINHQNNLIQPSYQSDSSGNNNNNNNNNNSTAITNDDNNNSNIIPTKCTCKQNDSKRIPRPRNAFILFRQKHHLALIEEGNEVKSNPEVSKELGRRWRALEPSEKDYWNNLAEEEKKLHAEKYPGYKYTPKRNNKKKCDYCIYKQNLKNQMAEKAAQRKAEKEQKRLEKHYQHQLMQQRQQQKQLLKQQQQLQKQNNLNFDHQQSIKSDIDSNKQQQQQPQLISSDYNEQYSNPTLANSIFNDMNLSNYQKYSQQVMRSTSNSNNQPSNPFYSNNVSNNFQFQQQNQQQSQQPQQSQQSQPSQQSQHSQQQTRQASPISIAQIPTSYIKSDDYNKSFNNTNNNNNNSLLSNQSNTSAHRGNQHVNYSNINGSSASSTVVTSASNSIFTNQIYPSRVATPVDYSNYDQQQNQQSQTSQQQSGIDNQFRDQIHTQSTVLPSINDLSLPPLNINQ</sequence>
<feature type="region of interest" description="Disordered" evidence="5">
    <location>
        <begin position="456"/>
        <end position="577"/>
    </location>
</feature>
<keyword evidence="1" id="KW-0805">Transcription regulation</keyword>
<feature type="compositionally biased region" description="Low complexity" evidence="5">
    <location>
        <begin position="537"/>
        <end position="558"/>
    </location>
</feature>
<keyword evidence="2 4" id="KW-0238">DNA-binding</keyword>